<reference evidence="1" key="1">
    <citation type="submission" date="2022-08" db="EMBL/GenBank/DDBJ databases">
        <title>Alicyclobacillus dauci DSM2870, complete genome.</title>
        <authorList>
            <person name="Wang Q."/>
            <person name="Cai R."/>
            <person name="Wang Z."/>
        </authorList>
    </citation>
    <scope>NUCLEOTIDE SEQUENCE</scope>
    <source>
        <strain evidence="1">DSM 28700</strain>
    </source>
</reference>
<dbReference type="Proteomes" id="UP001164803">
    <property type="component" value="Chromosome"/>
</dbReference>
<proteinExistence type="predicted"/>
<organism evidence="1 2">
    <name type="scientific">Alicyclobacillus dauci</name>
    <dbReference type="NCBI Taxonomy" id="1475485"/>
    <lineage>
        <taxon>Bacteria</taxon>
        <taxon>Bacillati</taxon>
        <taxon>Bacillota</taxon>
        <taxon>Bacilli</taxon>
        <taxon>Bacillales</taxon>
        <taxon>Alicyclobacillaceae</taxon>
        <taxon>Alicyclobacillus</taxon>
    </lineage>
</organism>
<dbReference type="RefSeq" id="WP_268044938.1">
    <property type="nucleotide sequence ID" value="NZ_CP104064.1"/>
</dbReference>
<keyword evidence="2" id="KW-1185">Reference proteome</keyword>
<accession>A0ABY6Z3M5</accession>
<evidence type="ECO:0008006" key="3">
    <source>
        <dbReference type="Google" id="ProtNLM"/>
    </source>
</evidence>
<protein>
    <recommendedName>
        <fullName evidence="3">GyrI-like small molecule binding domain-containing protein</fullName>
    </recommendedName>
</protein>
<gene>
    <name evidence="1" type="ORF">NZD86_02565</name>
</gene>
<dbReference type="EMBL" id="CP104064">
    <property type="protein sequence ID" value="WAH37442.1"/>
    <property type="molecule type" value="Genomic_DNA"/>
</dbReference>
<evidence type="ECO:0000313" key="2">
    <source>
        <dbReference type="Proteomes" id="UP001164803"/>
    </source>
</evidence>
<evidence type="ECO:0000313" key="1">
    <source>
        <dbReference type="EMBL" id="WAH37442.1"/>
    </source>
</evidence>
<sequence>MKYRGEPSWSVVTEGTEDLNFAIYLACTYDLLPKSKPFSGSKRWTSTTPSIELAQAEKTVLSNGWVEWWSELVAARSAQGHNFEFYAPSYFDSLAKELGDVCRNTWKPFREWWHMPAGGKTAMIHWESADNVGQYVRDFEQHINRKARPFRLKVDLVYAGLDDLIEVNDEYVIMPIRSPRENQAWWTQKITAIG</sequence>
<name>A0ABY6Z3M5_9BACL</name>